<evidence type="ECO:0000313" key="5">
    <source>
        <dbReference type="EMBL" id="VUF15225.1"/>
    </source>
</evidence>
<keyword evidence="5" id="KW-0808">Transferase</keyword>
<reference evidence="5 6" key="1">
    <citation type="submission" date="2019-06" db="EMBL/GenBank/DDBJ databases">
        <authorList>
            <person name="Rodrigo-Torres L."/>
            <person name="Arahal R. D."/>
            <person name="Lucena T."/>
        </authorList>
    </citation>
    <scope>NUCLEOTIDE SEQUENCE [LARGE SCALE GENOMIC DNA]</scope>
    <source>
        <strain evidence="5 6">SW08-7</strain>
    </source>
</reference>
<organism evidence="5 6">
    <name type="scientific">Methylobacterium dankookense</name>
    <dbReference type="NCBI Taxonomy" id="560405"/>
    <lineage>
        <taxon>Bacteria</taxon>
        <taxon>Pseudomonadati</taxon>
        <taxon>Pseudomonadota</taxon>
        <taxon>Alphaproteobacteria</taxon>
        <taxon>Hyphomicrobiales</taxon>
        <taxon>Methylobacteriaceae</taxon>
        <taxon>Methylobacterium</taxon>
    </lineage>
</organism>
<evidence type="ECO:0000256" key="2">
    <source>
        <dbReference type="SAM" id="Coils"/>
    </source>
</evidence>
<evidence type="ECO:0000259" key="3">
    <source>
        <dbReference type="PROSITE" id="PS50887"/>
    </source>
</evidence>
<dbReference type="PANTHER" id="PTHR45138">
    <property type="entry name" value="REGULATORY COMPONENTS OF SENSORY TRANSDUCTION SYSTEM"/>
    <property type="match status" value="1"/>
</dbReference>
<evidence type="ECO:0000313" key="4">
    <source>
        <dbReference type="EMBL" id="GJD59124.1"/>
    </source>
</evidence>
<dbReference type="InterPro" id="IPR050469">
    <property type="entry name" value="Diguanylate_Cyclase"/>
</dbReference>
<dbReference type="EC" id="2.7.7.65" evidence="1"/>
<dbReference type="Pfam" id="PF00990">
    <property type="entry name" value="GGDEF"/>
    <property type="match status" value="1"/>
</dbReference>
<dbReference type="GO" id="GO:0005886">
    <property type="term" value="C:plasma membrane"/>
    <property type="evidence" value="ECO:0007669"/>
    <property type="project" value="TreeGrafter"/>
</dbReference>
<dbReference type="InterPro" id="IPR043128">
    <property type="entry name" value="Rev_trsase/Diguanyl_cyclase"/>
</dbReference>
<dbReference type="FunFam" id="3.30.70.270:FF:000001">
    <property type="entry name" value="Diguanylate cyclase domain protein"/>
    <property type="match status" value="1"/>
</dbReference>
<dbReference type="EMBL" id="BPQI01000188">
    <property type="protein sequence ID" value="GJD59124.1"/>
    <property type="molecule type" value="Genomic_DNA"/>
</dbReference>
<dbReference type="SUPFAM" id="SSF55073">
    <property type="entry name" value="Nucleotide cyclase"/>
    <property type="match status" value="1"/>
</dbReference>
<dbReference type="Proteomes" id="UP001055303">
    <property type="component" value="Unassembled WGS sequence"/>
</dbReference>
<dbReference type="InterPro" id="IPR000160">
    <property type="entry name" value="GGDEF_dom"/>
</dbReference>
<evidence type="ECO:0000256" key="1">
    <source>
        <dbReference type="ARBA" id="ARBA00012528"/>
    </source>
</evidence>
<keyword evidence="2" id="KW-0175">Coiled coil</keyword>
<dbReference type="Proteomes" id="UP000401717">
    <property type="component" value="Unassembled WGS sequence"/>
</dbReference>
<dbReference type="GO" id="GO:0052621">
    <property type="term" value="F:diguanylate cyclase activity"/>
    <property type="evidence" value="ECO:0007669"/>
    <property type="project" value="UniProtKB-EC"/>
</dbReference>
<keyword evidence="5" id="KW-0548">Nucleotidyltransferase</keyword>
<dbReference type="PANTHER" id="PTHR45138:SF24">
    <property type="entry name" value="DIGUANYLATE CYCLASE DGCC-RELATED"/>
    <property type="match status" value="1"/>
</dbReference>
<reference evidence="4" key="2">
    <citation type="journal article" date="2021" name="Front. Microbiol.">
        <title>Comprehensive Comparative Genomics and Phenotyping of Methylobacterium Species.</title>
        <authorList>
            <person name="Alessa O."/>
            <person name="Ogura Y."/>
            <person name="Fujitani Y."/>
            <person name="Takami H."/>
            <person name="Hayashi T."/>
            <person name="Sahin N."/>
            <person name="Tani A."/>
        </authorList>
    </citation>
    <scope>NUCLEOTIDE SEQUENCE</scope>
    <source>
        <strain evidence="4">DSM 22415</strain>
    </source>
</reference>
<dbReference type="CDD" id="cd01949">
    <property type="entry name" value="GGDEF"/>
    <property type="match status" value="1"/>
</dbReference>
<feature type="coiled-coil region" evidence="2">
    <location>
        <begin position="160"/>
        <end position="187"/>
    </location>
</feature>
<proteinExistence type="predicted"/>
<accession>A0A564G406</accession>
<dbReference type="GO" id="GO:0043709">
    <property type="term" value="P:cell adhesion involved in single-species biofilm formation"/>
    <property type="evidence" value="ECO:0007669"/>
    <property type="project" value="TreeGrafter"/>
</dbReference>
<dbReference type="InterPro" id="IPR029787">
    <property type="entry name" value="Nucleotide_cyclase"/>
</dbReference>
<dbReference type="PROSITE" id="PS50887">
    <property type="entry name" value="GGDEF"/>
    <property type="match status" value="1"/>
</dbReference>
<gene>
    <name evidence="5" type="primary">vdcA_2</name>
    <name evidence="4" type="ORF">IFDJLNFL_5051</name>
    <name evidence="5" type="ORF">MTDSW087_04961</name>
</gene>
<dbReference type="NCBIfam" id="TIGR00254">
    <property type="entry name" value="GGDEF"/>
    <property type="match status" value="1"/>
</dbReference>
<dbReference type="RefSeq" id="WP_186383991.1">
    <property type="nucleotide sequence ID" value="NZ_BPQI01000188.1"/>
</dbReference>
<dbReference type="Gene3D" id="3.30.70.270">
    <property type="match status" value="1"/>
</dbReference>
<dbReference type="GO" id="GO:1902201">
    <property type="term" value="P:negative regulation of bacterial-type flagellum-dependent cell motility"/>
    <property type="evidence" value="ECO:0007669"/>
    <property type="project" value="TreeGrafter"/>
</dbReference>
<keyword evidence="7" id="KW-1185">Reference proteome</keyword>
<evidence type="ECO:0000313" key="6">
    <source>
        <dbReference type="Proteomes" id="UP000401717"/>
    </source>
</evidence>
<reference evidence="4" key="3">
    <citation type="submission" date="2021-08" db="EMBL/GenBank/DDBJ databases">
        <authorList>
            <person name="Tani A."/>
            <person name="Ola A."/>
            <person name="Ogura Y."/>
            <person name="Katsura K."/>
            <person name="Hayashi T."/>
        </authorList>
    </citation>
    <scope>NUCLEOTIDE SEQUENCE</scope>
    <source>
        <strain evidence="4">DSM 22415</strain>
    </source>
</reference>
<sequence length="360" mass="39535">MNRPPKAVSADGGNVHLPRDRWCAEAAWTTLQARGVVPTPRAYEVLFIHFSGTDPEISRRLLPLLCDERAILDEHLEELHELCRANARESDETVDASAQALTDTAEGLLEDIGSNQRSLCGYGHHLALWATQLRQQASVEELLKAVTVLSLETGRAGERNRLLEDQLSAATVRIAKLRRELADARREAEVDVLTGIPNRRAFERSLRRTVAEAEAGAGGPFTLLMLDVDHFKRFNDLHGHRTGDNVLRVVGRLLADGVKAGDTVARYGGEEFAVLLADADLRVGAAVADRIRTSVEACRLVKKDSREPLGRITVSVGVAQYGPGESGSDLIHRADEALYEAKREGRNRVRPIPVTDASIR</sequence>
<evidence type="ECO:0000313" key="7">
    <source>
        <dbReference type="Proteomes" id="UP001055303"/>
    </source>
</evidence>
<protein>
    <recommendedName>
        <fullName evidence="1">diguanylate cyclase</fullName>
        <ecNumber evidence="1">2.7.7.65</ecNumber>
    </recommendedName>
</protein>
<name>A0A564G406_9HYPH</name>
<dbReference type="EMBL" id="CABFVH010000049">
    <property type="protein sequence ID" value="VUF15225.1"/>
    <property type="molecule type" value="Genomic_DNA"/>
</dbReference>
<dbReference type="SMART" id="SM00267">
    <property type="entry name" value="GGDEF"/>
    <property type="match status" value="1"/>
</dbReference>
<dbReference type="AlphaFoldDB" id="A0A564G406"/>
<feature type="domain" description="GGDEF" evidence="3">
    <location>
        <begin position="219"/>
        <end position="354"/>
    </location>
</feature>